<dbReference type="EMBL" id="JH668909">
    <property type="protein sequence ID" value="KAG6462948.1"/>
    <property type="molecule type" value="Genomic_DNA"/>
</dbReference>
<evidence type="ECO:0000313" key="1">
    <source>
        <dbReference type="EMBL" id="KAG6462948.1"/>
    </source>
</evidence>
<organism evidence="1 2">
    <name type="scientific">Manduca sexta</name>
    <name type="common">Tobacco hawkmoth</name>
    <name type="synonym">Tobacco hornworm</name>
    <dbReference type="NCBI Taxonomy" id="7130"/>
    <lineage>
        <taxon>Eukaryota</taxon>
        <taxon>Metazoa</taxon>
        <taxon>Ecdysozoa</taxon>
        <taxon>Arthropoda</taxon>
        <taxon>Hexapoda</taxon>
        <taxon>Insecta</taxon>
        <taxon>Pterygota</taxon>
        <taxon>Neoptera</taxon>
        <taxon>Endopterygota</taxon>
        <taxon>Lepidoptera</taxon>
        <taxon>Glossata</taxon>
        <taxon>Ditrysia</taxon>
        <taxon>Bombycoidea</taxon>
        <taxon>Sphingidae</taxon>
        <taxon>Sphinginae</taxon>
        <taxon>Sphingini</taxon>
        <taxon>Manduca</taxon>
    </lineage>
</organism>
<keyword evidence="2" id="KW-1185">Reference proteome</keyword>
<dbReference type="AlphaFoldDB" id="A0A922CZG3"/>
<accession>A0A922CZG3</accession>
<gene>
    <name evidence="1" type="ORF">O3G_MSEX013554</name>
</gene>
<dbReference type="Proteomes" id="UP000791440">
    <property type="component" value="Unassembled WGS sequence"/>
</dbReference>
<sequence>MPATVVGFNTLCTVVANRADIKYILHNITHFIPEGVCRGATMAPTFRQSHDVIGGEPIAISGTNSRLRADTEQKNPNITLPDPGFEPRTSERCRTAHALQLRHRGSPTTNQYCKHYKQVSAHQSINILFNYN</sequence>
<name>A0A922CZG3_MANSE</name>
<comment type="caution">
    <text evidence="1">The sequence shown here is derived from an EMBL/GenBank/DDBJ whole genome shotgun (WGS) entry which is preliminary data.</text>
</comment>
<reference evidence="1" key="1">
    <citation type="journal article" date="2016" name="Insect Biochem. Mol. Biol.">
        <title>Multifaceted biological insights from a draft genome sequence of the tobacco hornworm moth, Manduca sexta.</title>
        <authorList>
            <person name="Kanost M.R."/>
            <person name="Arrese E.L."/>
            <person name="Cao X."/>
            <person name="Chen Y.R."/>
            <person name="Chellapilla S."/>
            <person name="Goldsmith M.R."/>
            <person name="Grosse-Wilde E."/>
            <person name="Heckel D.G."/>
            <person name="Herndon N."/>
            <person name="Jiang H."/>
            <person name="Papanicolaou A."/>
            <person name="Qu J."/>
            <person name="Soulages J.L."/>
            <person name="Vogel H."/>
            <person name="Walters J."/>
            <person name="Waterhouse R.M."/>
            <person name="Ahn S.J."/>
            <person name="Almeida F.C."/>
            <person name="An C."/>
            <person name="Aqrawi P."/>
            <person name="Bretschneider A."/>
            <person name="Bryant W.B."/>
            <person name="Bucks S."/>
            <person name="Chao H."/>
            <person name="Chevignon G."/>
            <person name="Christen J.M."/>
            <person name="Clarke D.F."/>
            <person name="Dittmer N.T."/>
            <person name="Ferguson L.C.F."/>
            <person name="Garavelou S."/>
            <person name="Gordon K.H.J."/>
            <person name="Gunaratna R.T."/>
            <person name="Han Y."/>
            <person name="Hauser F."/>
            <person name="He Y."/>
            <person name="Heidel-Fischer H."/>
            <person name="Hirsh A."/>
            <person name="Hu Y."/>
            <person name="Jiang H."/>
            <person name="Kalra D."/>
            <person name="Klinner C."/>
            <person name="Konig C."/>
            <person name="Kovar C."/>
            <person name="Kroll A.R."/>
            <person name="Kuwar S.S."/>
            <person name="Lee S.L."/>
            <person name="Lehman R."/>
            <person name="Li K."/>
            <person name="Li Z."/>
            <person name="Liang H."/>
            <person name="Lovelace S."/>
            <person name="Lu Z."/>
            <person name="Mansfield J.H."/>
            <person name="McCulloch K.J."/>
            <person name="Mathew T."/>
            <person name="Morton B."/>
            <person name="Muzny D.M."/>
            <person name="Neunemann D."/>
            <person name="Ongeri F."/>
            <person name="Pauchet Y."/>
            <person name="Pu L.L."/>
            <person name="Pyrousis I."/>
            <person name="Rao X.J."/>
            <person name="Redding A."/>
            <person name="Roesel C."/>
            <person name="Sanchez-Gracia A."/>
            <person name="Schaack S."/>
            <person name="Shukla A."/>
            <person name="Tetreau G."/>
            <person name="Wang Y."/>
            <person name="Xiong G.H."/>
            <person name="Traut W."/>
            <person name="Walsh T.K."/>
            <person name="Worley K.C."/>
            <person name="Wu D."/>
            <person name="Wu W."/>
            <person name="Wu Y.Q."/>
            <person name="Zhang X."/>
            <person name="Zou Z."/>
            <person name="Zucker H."/>
            <person name="Briscoe A.D."/>
            <person name="Burmester T."/>
            <person name="Clem R.J."/>
            <person name="Feyereisen R."/>
            <person name="Grimmelikhuijzen C.J.P."/>
            <person name="Hamodrakas S.J."/>
            <person name="Hansson B.S."/>
            <person name="Huguet E."/>
            <person name="Jermiin L.S."/>
            <person name="Lan Q."/>
            <person name="Lehman H.K."/>
            <person name="Lorenzen M."/>
            <person name="Merzendorfer H."/>
            <person name="Michalopoulos I."/>
            <person name="Morton D.B."/>
            <person name="Muthukrishnan S."/>
            <person name="Oakeshott J.G."/>
            <person name="Palmer W."/>
            <person name="Park Y."/>
            <person name="Passarelli A.L."/>
            <person name="Rozas J."/>
            <person name="Schwartz L.M."/>
            <person name="Smith W."/>
            <person name="Southgate A."/>
            <person name="Vilcinskas A."/>
            <person name="Vogt R."/>
            <person name="Wang P."/>
            <person name="Werren J."/>
            <person name="Yu X.Q."/>
            <person name="Zhou J.J."/>
            <person name="Brown S.J."/>
            <person name="Scherer S.E."/>
            <person name="Richards S."/>
            <person name="Blissard G.W."/>
        </authorList>
    </citation>
    <scope>NUCLEOTIDE SEQUENCE</scope>
</reference>
<protein>
    <submittedName>
        <fullName evidence="1">Uncharacterized protein</fullName>
    </submittedName>
</protein>
<reference evidence="1" key="2">
    <citation type="submission" date="2020-12" db="EMBL/GenBank/DDBJ databases">
        <authorList>
            <person name="Kanost M."/>
        </authorList>
    </citation>
    <scope>NUCLEOTIDE SEQUENCE</scope>
</reference>
<proteinExistence type="predicted"/>
<evidence type="ECO:0000313" key="2">
    <source>
        <dbReference type="Proteomes" id="UP000791440"/>
    </source>
</evidence>